<gene>
    <name evidence="3" type="ORF">MNOR_LOCUS24281</name>
</gene>
<sequence length="117" mass="12724">SPTTLPNTVTVTSHTPVIAVVILLLVLVVIIVAMIVTLVIRHNKRRNRDPEVIQLTDHQPGLSRQASENSLHESYDNHGATSSNMSDTTSVIDSATTSVINTTYQIRGSAHDTGIWI</sequence>
<protein>
    <submittedName>
        <fullName evidence="3">Uncharacterized protein</fullName>
    </submittedName>
</protein>
<keyword evidence="2" id="KW-1133">Transmembrane helix</keyword>
<dbReference type="AlphaFoldDB" id="A0AAV2RHZ0"/>
<keyword evidence="2" id="KW-0472">Membrane</keyword>
<evidence type="ECO:0000256" key="1">
    <source>
        <dbReference type="SAM" id="MobiDB-lite"/>
    </source>
</evidence>
<feature type="transmembrane region" description="Helical" evidence="2">
    <location>
        <begin position="17"/>
        <end position="40"/>
    </location>
</feature>
<accession>A0AAV2RHZ0</accession>
<evidence type="ECO:0000256" key="2">
    <source>
        <dbReference type="SAM" id="Phobius"/>
    </source>
</evidence>
<feature type="non-terminal residue" evidence="3">
    <location>
        <position position="1"/>
    </location>
</feature>
<dbReference type="EMBL" id="CAXKWB010022140">
    <property type="protein sequence ID" value="CAL4124145.1"/>
    <property type="molecule type" value="Genomic_DNA"/>
</dbReference>
<reference evidence="3 4" key="1">
    <citation type="submission" date="2024-05" db="EMBL/GenBank/DDBJ databases">
        <authorList>
            <person name="Wallberg A."/>
        </authorList>
    </citation>
    <scope>NUCLEOTIDE SEQUENCE [LARGE SCALE GENOMIC DNA]</scope>
</reference>
<feature type="region of interest" description="Disordered" evidence="1">
    <location>
        <begin position="51"/>
        <end position="88"/>
    </location>
</feature>
<evidence type="ECO:0000313" key="4">
    <source>
        <dbReference type="Proteomes" id="UP001497623"/>
    </source>
</evidence>
<name>A0AAV2RHZ0_MEGNR</name>
<feature type="compositionally biased region" description="Polar residues" evidence="1">
    <location>
        <begin position="79"/>
        <end position="88"/>
    </location>
</feature>
<comment type="caution">
    <text evidence="3">The sequence shown here is derived from an EMBL/GenBank/DDBJ whole genome shotgun (WGS) entry which is preliminary data.</text>
</comment>
<evidence type="ECO:0000313" key="3">
    <source>
        <dbReference type="EMBL" id="CAL4124145.1"/>
    </source>
</evidence>
<proteinExistence type="predicted"/>
<dbReference type="Proteomes" id="UP001497623">
    <property type="component" value="Unassembled WGS sequence"/>
</dbReference>
<organism evidence="3 4">
    <name type="scientific">Meganyctiphanes norvegica</name>
    <name type="common">Northern krill</name>
    <name type="synonym">Thysanopoda norvegica</name>
    <dbReference type="NCBI Taxonomy" id="48144"/>
    <lineage>
        <taxon>Eukaryota</taxon>
        <taxon>Metazoa</taxon>
        <taxon>Ecdysozoa</taxon>
        <taxon>Arthropoda</taxon>
        <taxon>Crustacea</taxon>
        <taxon>Multicrustacea</taxon>
        <taxon>Malacostraca</taxon>
        <taxon>Eumalacostraca</taxon>
        <taxon>Eucarida</taxon>
        <taxon>Euphausiacea</taxon>
        <taxon>Euphausiidae</taxon>
        <taxon>Meganyctiphanes</taxon>
    </lineage>
</organism>
<keyword evidence="2" id="KW-0812">Transmembrane</keyword>
<keyword evidence="4" id="KW-1185">Reference proteome</keyword>